<keyword evidence="2" id="KW-1185">Reference proteome</keyword>
<name>A0A9R1VP72_LACSA</name>
<reference evidence="1 2" key="1">
    <citation type="journal article" date="2017" name="Nat. Commun.">
        <title>Genome assembly with in vitro proximity ligation data and whole-genome triplication in lettuce.</title>
        <authorList>
            <person name="Reyes-Chin-Wo S."/>
            <person name="Wang Z."/>
            <person name="Yang X."/>
            <person name="Kozik A."/>
            <person name="Arikit S."/>
            <person name="Song C."/>
            <person name="Xia L."/>
            <person name="Froenicke L."/>
            <person name="Lavelle D.O."/>
            <person name="Truco M.J."/>
            <person name="Xia R."/>
            <person name="Zhu S."/>
            <person name="Xu C."/>
            <person name="Xu H."/>
            <person name="Xu X."/>
            <person name="Cox K."/>
            <person name="Korf I."/>
            <person name="Meyers B.C."/>
            <person name="Michelmore R.W."/>
        </authorList>
    </citation>
    <scope>NUCLEOTIDE SEQUENCE [LARGE SCALE GENOMIC DNA]</scope>
    <source>
        <strain evidence="2">cv. Salinas</strain>
        <tissue evidence="1">Seedlings</tissue>
    </source>
</reference>
<evidence type="ECO:0000313" key="2">
    <source>
        <dbReference type="Proteomes" id="UP000235145"/>
    </source>
</evidence>
<proteinExistence type="predicted"/>
<sequence>MQKKYNDFNDIYNCRTISLASGRSEVDVLKDTQSEYWRTSNVTSPSDTCHNIVHFGCPSESNPGMDDPLGSFLGCYNILVDSPNNNSRLMLKTHHLREKERKKATSTSSTQNEIFDPVNGIVGINTTTNKEVEQRQRYQEQKLHIFQANEERKAQLLEGKIENKDVQ</sequence>
<accession>A0A9R1VP72</accession>
<dbReference type="Proteomes" id="UP000235145">
    <property type="component" value="Unassembled WGS sequence"/>
</dbReference>
<dbReference type="EMBL" id="NBSK02000005">
    <property type="protein sequence ID" value="KAJ0208121.1"/>
    <property type="molecule type" value="Genomic_DNA"/>
</dbReference>
<gene>
    <name evidence="1" type="ORF">LSAT_V11C500254040</name>
</gene>
<protein>
    <recommendedName>
        <fullName evidence="3">No apical meristem-associated C-terminal domain-containing protein</fullName>
    </recommendedName>
</protein>
<dbReference type="AlphaFoldDB" id="A0A9R1VP72"/>
<evidence type="ECO:0008006" key="3">
    <source>
        <dbReference type="Google" id="ProtNLM"/>
    </source>
</evidence>
<evidence type="ECO:0000313" key="1">
    <source>
        <dbReference type="EMBL" id="KAJ0208121.1"/>
    </source>
</evidence>
<organism evidence="1 2">
    <name type="scientific">Lactuca sativa</name>
    <name type="common">Garden lettuce</name>
    <dbReference type="NCBI Taxonomy" id="4236"/>
    <lineage>
        <taxon>Eukaryota</taxon>
        <taxon>Viridiplantae</taxon>
        <taxon>Streptophyta</taxon>
        <taxon>Embryophyta</taxon>
        <taxon>Tracheophyta</taxon>
        <taxon>Spermatophyta</taxon>
        <taxon>Magnoliopsida</taxon>
        <taxon>eudicotyledons</taxon>
        <taxon>Gunneridae</taxon>
        <taxon>Pentapetalae</taxon>
        <taxon>asterids</taxon>
        <taxon>campanulids</taxon>
        <taxon>Asterales</taxon>
        <taxon>Asteraceae</taxon>
        <taxon>Cichorioideae</taxon>
        <taxon>Cichorieae</taxon>
        <taxon>Lactucinae</taxon>
        <taxon>Lactuca</taxon>
    </lineage>
</organism>
<comment type="caution">
    <text evidence="1">The sequence shown here is derived from an EMBL/GenBank/DDBJ whole genome shotgun (WGS) entry which is preliminary data.</text>
</comment>